<dbReference type="GO" id="GO:0004722">
    <property type="term" value="F:protein serine/threonine phosphatase activity"/>
    <property type="evidence" value="ECO:0007669"/>
    <property type="project" value="InterPro"/>
</dbReference>
<feature type="region of interest" description="Disordered" evidence="1">
    <location>
        <begin position="273"/>
        <end position="312"/>
    </location>
</feature>
<dbReference type="SMART" id="SM00332">
    <property type="entry name" value="PP2Cc"/>
    <property type="match status" value="1"/>
</dbReference>
<dbReference type="PROSITE" id="PS51746">
    <property type="entry name" value="PPM_2"/>
    <property type="match status" value="1"/>
</dbReference>
<dbReference type="AlphaFoldDB" id="A0A8T2QU19"/>
<evidence type="ECO:0000313" key="3">
    <source>
        <dbReference type="EMBL" id="KAH7287529.1"/>
    </source>
</evidence>
<proteinExistence type="predicted"/>
<evidence type="ECO:0000259" key="2">
    <source>
        <dbReference type="PROSITE" id="PS51746"/>
    </source>
</evidence>
<dbReference type="InterPro" id="IPR036457">
    <property type="entry name" value="PPM-type-like_dom_sf"/>
</dbReference>
<feature type="domain" description="PPM-type phosphatase" evidence="2">
    <location>
        <begin position="11"/>
        <end position="249"/>
    </location>
</feature>
<sequence>MLASSYKIAKNACVEAMRKTPGANDLKEGCANQLCSSYDIQALWKESFLNACMLMDKELQGKMANIDCYCSGTTAVTLVKLGDDVVLGNVGDSRAVIGTTSDDGSLIAMPLTVDLKPSLPQEAERIRQCKGRVFALQDEPEVQRVWLPHDNSPGLAMARAFGDFCLKNFGVIAIPEVTHHRITDKDQFIVLATDGIWDVLTNKEVVDIVASVTTKSYAARAVVEMAVHSWRSKFPTSKVDDCAAVCLFLKDRVALSIEKNVKKNTLRKLMSSSVTQKSEALNRQSTNEGPISLSMKPGSSNEEPLQSEESVQLKPNIQSQESMAMDMKTSSQICKGNAVGDDEWRALDGVTRVNSLLNLPRFSADKSRAGG</sequence>
<dbReference type="SUPFAM" id="SSF81606">
    <property type="entry name" value="PP2C-like"/>
    <property type="match status" value="1"/>
</dbReference>
<gene>
    <name evidence="3" type="ORF">KP509_32G060300</name>
</gene>
<dbReference type="InterPro" id="IPR001932">
    <property type="entry name" value="PPM-type_phosphatase-like_dom"/>
</dbReference>
<dbReference type="CDD" id="cd00143">
    <property type="entry name" value="PP2Cc"/>
    <property type="match status" value="1"/>
</dbReference>
<accession>A0A8T2QU19</accession>
<feature type="compositionally biased region" description="Polar residues" evidence="1">
    <location>
        <begin position="273"/>
        <end position="289"/>
    </location>
</feature>
<dbReference type="Pfam" id="PF00481">
    <property type="entry name" value="PP2C"/>
    <property type="match status" value="1"/>
</dbReference>
<name>A0A8T2QU19_CERRI</name>
<dbReference type="InterPro" id="IPR015655">
    <property type="entry name" value="PP2C"/>
</dbReference>
<dbReference type="Proteomes" id="UP000825935">
    <property type="component" value="Chromosome 32"/>
</dbReference>
<dbReference type="OMA" id="VENIACQ"/>
<evidence type="ECO:0000256" key="1">
    <source>
        <dbReference type="SAM" id="MobiDB-lite"/>
    </source>
</evidence>
<feature type="compositionally biased region" description="Polar residues" evidence="1">
    <location>
        <begin position="297"/>
        <end position="312"/>
    </location>
</feature>
<comment type="caution">
    <text evidence="3">The sequence shown here is derived from an EMBL/GenBank/DDBJ whole genome shotgun (WGS) entry which is preliminary data.</text>
</comment>
<reference evidence="3" key="1">
    <citation type="submission" date="2021-08" db="EMBL/GenBank/DDBJ databases">
        <title>WGS assembly of Ceratopteris richardii.</title>
        <authorList>
            <person name="Marchant D.B."/>
            <person name="Chen G."/>
            <person name="Jenkins J."/>
            <person name="Shu S."/>
            <person name="Leebens-Mack J."/>
            <person name="Grimwood J."/>
            <person name="Schmutz J."/>
            <person name="Soltis P."/>
            <person name="Soltis D."/>
            <person name="Chen Z.-H."/>
        </authorList>
    </citation>
    <scope>NUCLEOTIDE SEQUENCE</scope>
    <source>
        <strain evidence="3">Whitten #5841</strain>
        <tissue evidence="3">Leaf</tissue>
    </source>
</reference>
<organism evidence="3 4">
    <name type="scientific">Ceratopteris richardii</name>
    <name type="common">Triangle waterfern</name>
    <dbReference type="NCBI Taxonomy" id="49495"/>
    <lineage>
        <taxon>Eukaryota</taxon>
        <taxon>Viridiplantae</taxon>
        <taxon>Streptophyta</taxon>
        <taxon>Embryophyta</taxon>
        <taxon>Tracheophyta</taxon>
        <taxon>Polypodiopsida</taxon>
        <taxon>Polypodiidae</taxon>
        <taxon>Polypodiales</taxon>
        <taxon>Pteridineae</taxon>
        <taxon>Pteridaceae</taxon>
        <taxon>Parkerioideae</taxon>
        <taxon>Ceratopteris</taxon>
    </lineage>
</organism>
<dbReference type="PANTHER" id="PTHR47992">
    <property type="entry name" value="PROTEIN PHOSPHATASE"/>
    <property type="match status" value="1"/>
</dbReference>
<dbReference type="OrthoDB" id="10264738at2759"/>
<protein>
    <recommendedName>
        <fullName evidence="2">PPM-type phosphatase domain-containing protein</fullName>
    </recommendedName>
</protein>
<evidence type="ECO:0000313" key="4">
    <source>
        <dbReference type="Proteomes" id="UP000825935"/>
    </source>
</evidence>
<keyword evidence="4" id="KW-1185">Reference proteome</keyword>
<dbReference type="EMBL" id="CM035437">
    <property type="protein sequence ID" value="KAH7287529.1"/>
    <property type="molecule type" value="Genomic_DNA"/>
</dbReference>
<dbReference type="Gene3D" id="3.60.40.10">
    <property type="entry name" value="PPM-type phosphatase domain"/>
    <property type="match status" value="1"/>
</dbReference>